<dbReference type="Pfam" id="PF00067">
    <property type="entry name" value="p450"/>
    <property type="match status" value="2"/>
</dbReference>
<dbReference type="GO" id="GO:0020037">
    <property type="term" value="F:heme binding"/>
    <property type="evidence" value="ECO:0007669"/>
    <property type="project" value="InterPro"/>
</dbReference>
<dbReference type="PRINTS" id="PR00465">
    <property type="entry name" value="EP450IV"/>
</dbReference>
<evidence type="ECO:0000256" key="10">
    <source>
        <dbReference type="ARBA" id="ARBA00023002"/>
    </source>
</evidence>
<evidence type="ECO:0000256" key="8">
    <source>
        <dbReference type="ARBA" id="ARBA00022824"/>
    </source>
</evidence>
<dbReference type="InterPro" id="IPR002403">
    <property type="entry name" value="Cyt_P450_E_grp-IV"/>
</dbReference>
<evidence type="ECO:0000256" key="4">
    <source>
        <dbReference type="ARBA" id="ARBA00004406"/>
    </source>
</evidence>
<evidence type="ECO:0000256" key="12">
    <source>
        <dbReference type="ARBA" id="ARBA00023033"/>
    </source>
</evidence>
<dbReference type="AlphaFoldDB" id="A0A8J6HBG4"/>
<dbReference type="InterPro" id="IPR050196">
    <property type="entry name" value="Cytochrome_P450_Monoox"/>
</dbReference>
<evidence type="ECO:0008006" key="17">
    <source>
        <dbReference type="Google" id="ProtNLM"/>
    </source>
</evidence>
<dbReference type="PANTHER" id="PTHR24291">
    <property type="entry name" value="CYTOCHROME P450 FAMILY 4"/>
    <property type="match status" value="1"/>
</dbReference>
<evidence type="ECO:0000313" key="15">
    <source>
        <dbReference type="EMBL" id="KAH0811261.1"/>
    </source>
</evidence>
<evidence type="ECO:0000256" key="3">
    <source>
        <dbReference type="ARBA" id="ARBA00004174"/>
    </source>
</evidence>
<organism evidence="15 16">
    <name type="scientific">Tenebrio molitor</name>
    <name type="common">Yellow mealworm beetle</name>
    <dbReference type="NCBI Taxonomy" id="7067"/>
    <lineage>
        <taxon>Eukaryota</taxon>
        <taxon>Metazoa</taxon>
        <taxon>Ecdysozoa</taxon>
        <taxon>Arthropoda</taxon>
        <taxon>Hexapoda</taxon>
        <taxon>Insecta</taxon>
        <taxon>Pterygota</taxon>
        <taxon>Neoptera</taxon>
        <taxon>Endopterygota</taxon>
        <taxon>Coleoptera</taxon>
        <taxon>Polyphaga</taxon>
        <taxon>Cucujiformia</taxon>
        <taxon>Tenebrionidae</taxon>
        <taxon>Tenebrio</taxon>
    </lineage>
</organism>
<dbReference type="InterPro" id="IPR001128">
    <property type="entry name" value="Cyt_P450"/>
</dbReference>
<evidence type="ECO:0000313" key="16">
    <source>
        <dbReference type="Proteomes" id="UP000719412"/>
    </source>
</evidence>
<reference evidence="15" key="1">
    <citation type="journal article" date="2020" name="J Insects Food Feed">
        <title>The yellow mealworm (Tenebrio molitor) genome: a resource for the emerging insects as food and feed industry.</title>
        <authorList>
            <person name="Eriksson T."/>
            <person name="Andere A."/>
            <person name="Kelstrup H."/>
            <person name="Emery V."/>
            <person name="Picard C."/>
        </authorList>
    </citation>
    <scope>NUCLEOTIDE SEQUENCE</scope>
    <source>
        <strain evidence="15">Stoneville</strain>
        <tissue evidence="15">Whole head</tissue>
    </source>
</reference>
<dbReference type="GO" id="GO:0005789">
    <property type="term" value="C:endoplasmic reticulum membrane"/>
    <property type="evidence" value="ECO:0007669"/>
    <property type="project" value="UniProtKB-SubCell"/>
</dbReference>
<comment type="similarity">
    <text evidence="5">Belongs to the cytochrome P450 family.</text>
</comment>
<accession>A0A8J6HBG4</accession>
<comment type="function">
    <text evidence="2">May be involved in the metabolism of insect hormones and in the breakdown of synthetic insecticides.</text>
</comment>
<feature type="binding site" description="axial binding residue" evidence="14">
    <location>
        <position position="822"/>
    </location>
    <ligand>
        <name>heme</name>
        <dbReference type="ChEBI" id="CHEBI:30413"/>
    </ligand>
    <ligandPart>
        <name>Fe</name>
        <dbReference type="ChEBI" id="CHEBI:18248"/>
    </ligandPart>
</feature>
<comment type="subcellular location">
    <subcellularLocation>
        <location evidence="4">Endoplasmic reticulum membrane</location>
        <topology evidence="4">Peripheral membrane protein</topology>
    </subcellularLocation>
    <subcellularLocation>
        <location evidence="3">Microsome membrane</location>
        <topology evidence="3">Peripheral membrane protein</topology>
    </subcellularLocation>
</comment>
<dbReference type="SUPFAM" id="SSF48264">
    <property type="entry name" value="Cytochrome P450"/>
    <property type="match status" value="2"/>
</dbReference>
<sequence>MDVCVCLLGADGRVVEGRINALSATTARSARVRVPSGKGAHGCINVVVYVYSYKSLTNLINSQPPIFKLWMGTKLVILTTQPTHAEVILKTCFNRLGTKHWEELYQTGLFTAPGHTNFEKCCLFKVDKTIQEELDSIFGSSERNVTVEDVNRMYHLERVIKETMRLFPVVPFIRRAIDKDINLDSHVLPKESEVFIPVVSLHRRPNLWKDPLIFDPDRFLANNEASRPGSTVPNQPFPDKPRNLYNLDGSFTKTSRRRICEDLGFKYAMLSMKTTLAIFFKDYEVQSSEHKSVEELDFWVNIVAYPKGATSDFESGRIVGMHKAGFSFRETVWSLNRSHRRPGSGHPRRRNEREDRRLRQLTVKGFGPSAAIGVDSVKDLRQKCAKSTFSFRTERLCFLTILLSKFLWKRRWLYYYAARFPGKFAWPVMGNGLDFQGGRNAFYYRLLRYIDTHPEVFKIWFGPDLHIVTSRLNDADILLTNYLEKSSSYKYANLCFGNGLVTSRVKVWKGRRKMINQTFNQRILNSYTEAFVKHSNRFMDDVRKTYRGGPIKLLPQIWQHSVNAFCESFADISPDLVIGQDKYVMQVRRFEEIVVERSLKPWLFSNFIFNRSKLGVSLEELSHFMWSFIDQLMELKRKIFRYEPDLSDDHLRSKRYLNHLFGLLAERKLDENDVSAELQNMIVAGTETSTYALCFTILILAMYPEVQKNVQKELDSLFGESDRDPTLEDVNNMEYMERVIKESLRFFPPIPFVMRYVDETIEIDSQVFPARSNVVIPMMKIHMRPDVWPDPCKFDPDRFLPEEVERRHRCAYMPFSHGSRNCPGWKIGITGMKITLSSFLRGYTVKPVFYNTIKEIELDYAVLMMPKDECQVLLEKRKKELQSVPKYSYFMESAGAMHVRMQGNMQYVFHDVCHVEIITYFYGWWIVLEALGPWCLPDKELVVPREKLERQRLKMLFFSPLMTTIEVVYSKNYIYREPINILEELNDQIHEYA</sequence>
<evidence type="ECO:0000256" key="7">
    <source>
        <dbReference type="ARBA" id="ARBA00022723"/>
    </source>
</evidence>
<evidence type="ECO:0000256" key="1">
    <source>
        <dbReference type="ARBA" id="ARBA00001971"/>
    </source>
</evidence>
<dbReference type="InterPro" id="IPR036396">
    <property type="entry name" value="Cyt_P450_sf"/>
</dbReference>
<evidence type="ECO:0000256" key="6">
    <source>
        <dbReference type="ARBA" id="ARBA00022617"/>
    </source>
</evidence>
<keyword evidence="11 14" id="KW-0408">Iron</keyword>
<reference evidence="15" key="2">
    <citation type="submission" date="2021-08" db="EMBL/GenBank/DDBJ databases">
        <authorList>
            <person name="Eriksson T."/>
        </authorList>
    </citation>
    <scope>NUCLEOTIDE SEQUENCE</scope>
    <source>
        <strain evidence="15">Stoneville</strain>
        <tissue evidence="15">Whole head</tissue>
    </source>
</reference>
<dbReference type="Gene3D" id="1.10.630.10">
    <property type="entry name" value="Cytochrome P450"/>
    <property type="match status" value="2"/>
</dbReference>
<keyword evidence="9" id="KW-0492">Microsome</keyword>
<evidence type="ECO:0000256" key="11">
    <source>
        <dbReference type="ARBA" id="ARBA00023004"/>
    </source>
</evidence>
<dbReference type="GO" id="GO:0016705">
    <property type="term" value="F:oxidoreductase activity, acting on paired donors, with incorporation or reduction of molecular oxygen"/>
    <property type="evidence" value="ECO:0007669"/>
    <property type="project" value="InterPro"/>
</dbReference>
<evidence type="ECO:0000256" key="2">
    <source>
        <dbReference type="ARBA" id="ARBA00003690"/>
    </source>
</evidence>
<keyword evidence="7 14" id="KW-0479">Metal-binding</keyword>
<name>A0A8J6HBG4_TENMO</name>
<keyword evidence="6 14" id="KW-0349">Heme</keyword>
<dbReference type="PRINTS" id="PR00385">
    <property type="entry name" value="P450"/>
</dbReference>
<gene>
    <name evidence="15" type="ORF">GEV33_011529</name>
</gene>
<proteinExistence type="inferred from homology"/>
<dbReference type="EMBL" id="JABDTM020026934">
    <property type="protein sequence ID" value="KAH0811261.1"/>
    <property type="molecule type" value="Genomic_DNA"/>
</dbReference>
<protein>
    <recommendedName>
        <fullName evidence="17">Cytochrome P450 monooxygenase</fullName>
    </recommendedName>
</protein>
<dbReference type="PANTHER" id="PTHR24291:SF189">
    <property type="entry name" value="CYTOCHROME P450 4C3-RELATED"/>
    <property type="match status" value="1"/>
</dbReference>
<keyword evidence="12" id="KW-0503">Monooxygenase</keyword>
<keyword evidence="8" id="KW-0256">Endoplasmic reticulum</keyword>
<comment type="caution">
    <text evidence="15">The sequence shown here is derived from an EMBL/GenBank/DDBJ whole genome shotgun (WGS) entry which is preliminary data.</text>
</comment>
<evidence type="ECO:0000256" key="5">
    <source>
        <dbReference type="ARBA" id="ARBA00010617"/>
    </source>
</evidence>
<dbReference type="PROSITE" id="PS00086">
    <property type="entry name" value="CYTOCHROME_P450"/>
    <property type="match status" value="1"/>
</dbReference>
<dbReference type="GO" id="GO:0005506">
    <property type="term" value="F:iron ion binding"/>
    <property type="evidence" value="ECO:0007669"/>
    <property type="project" value="InterPro"/>
</dbReference>
<evidence type="ECO:0000256" key="14">
    <source>
        <dbReference type="PIRSR" id="PIRSR602403-1"/>
    </source>
</evidence>
<dbReference type="InterPro" id="IPR017972">
    <property type="entry name" value="Cyt_P450_CS"/>
</dbReference>
<evidence type="ECO:0000256" key="9">
    <source>
        <dbReference type="ARBA" id="ARBA00022848"/>
    </source>
</evidence>
<keyword evidence="10" id="KW-0560">Oxidoreductase</keyword>
<dbReference type="Proteomes" id="UP000719412">
    <property type="component" value="Unassembled WGS sequence"/>
</dbReference>
<keyword evidence="13" id="KW-0472">Membrane</keyword>
<comment type="cofactor">
    <cofactor evidence="1 14">
        <name>heme</name>
        <dbReference type="ChEBI" id="CHEBI:30413"/>
    </cofactor>
</comment>
<evidence type="ECO:0000256" key="13">
    <source>
        <dbReference type="ARBA" id="ARBA00023136"/>
    </source>
</evidence>
<dbReference type="GO" id="GO:0004497">
    <property type="term" value="F:monooxygenase activity"/>
    <property type="evidence" value="ECO:0007669"/>
    <property type="project" value="UniProtKB-KW"/>
</dbReference>
<keyword evidence="16" id="KW-1185">Reference proteome</keyword>